<gene>
    <name evidence="2" type="ORF">SDC9_128324</name>
</gene>
<dbReference type="AlphaFoldDB" id="A0A645CX41"/>
<reference evidence="2" key="1">
    <citation type="submission" date="2019-08" db="EMBL/GenBank/DDBJ databases">
        <authorList>
            <person name="Kucharzyk K."/>
            <person name="Murdoch R.W."/>
            <person name="Higgins S."/>
            <person name="Loffler F."/>
        </authorList>
    </citation>
    <scope>NUCLEOTIDE SEQUENCE</scope>
</reference>
<accession>A0A645CX41</accession>
<comment type="caution">
    <text evidence="2">The sequence shown here is derived from an EMBL/GenBank/DDBJ whole genome shotgun (WGS) entry which is preliminary data.</text>
</comment>
<organism evidence="2">
    <name type="scientific">bioreactor metagenome</name>
    <dbReference type="NCBI Taxonomy" id="1076179"/>
    <lineage>
        <taxon>unclassified sequences</taxon>
        <taxon>metagenomes</taxon>
        <taxon>ecological metagenomes</taxon>
    </lineage>
</organism>
<dbReference type="EMBL" id="VSSQ01030661">
    <property type="protein sequence ID" value="MPM81272.1"/>
    <property type="molecule type" value="Genomic_DNA"/>
</dbReference>
<protein>
    <submittedName>
        <fullName evidence="2">Uncharacterized protein</fullName>
    </submittedName>
</protein>
<proteinExistence type="predicted"/>
<sequence>MRPCSGQEAAFRQPRREIEVVAGRQRIAEFAGHHQHLSDPGPVAAAKFFRFDLPENRQGAVFRRNRPRQPAEIPPGDGHAELPRRCFQPGEKTFKPAILARRCRQRQQRPARNAAHCGDVAQVALEQFGRNRFGRRRAAMIMHLRSHLIDRRQQPFAAELKHRAIVARPQNHGLIPPQRRQHLPENGILAHDNCPLPCRQNSAPKVPSWDASGSHRC</sequence>
<feature type="region of interest" description="Disordered" evidence="1">
    <location>
        <begin position="64"/>
        <end position="83"/>
    </location>
</feature>
<name>A0A645CX41_9ZZZZ</name>
<evidence type="ECO:0000313" key="2">
    <source>
        <dbReference type="EMBL" id="MPM81272.1"/>
    </source>
</evidence>
<evidence type="ECO:0000256" key="1">
    <source>
        <dbReference type="SAM" id="MobiDB-lite"/>
    </source>
</evidence>